<sequence>MSRRKFSTLRELEEYWDNDLDLTDDDDPGGTIDIVELPPDRADDVSDLEDIDDNILEDTIPNDVPGSLEIHGGRCNEEVTVQRKKKPKKEKPISRWKRERASFNISSQGEEECKQR</sequence>
<evidence type="ECO:0000313" key="3">
    <source>
        <dbReference type="Proteomes" id="UP000887116"/>
    </source>
</evidence>
<dbReference type="AlphaFoldDB" id="A0A8X6K8M2"/>
<dbReference type="Proteomes" id="UP000887116">
    <property type="component" value="Unassembled WGS sequence"/>
</dbReference>
<keyword evidence="3" id="KW-1185">Reference proteome</keyword>
<accession>A0A8X6K8M2</accession>
<gene>
    <name evidence="2" type="primary">AVEN_106299_1</name>
    <name evidence="2" type="ORF">TNCT_255721</name>
</gene>
<feature type="region of interest" description="Disordered" evidence="1">
    <location>
        <begin position="79"/>
        <end position="116"/>
    </location>
</feature>
<evidence type="ECO:0000256" key="1">
    <source>
        <dbReference type="SAM" id="MobiDB-lite"/>
    </source>
</evidence>
<comment type="caution">
    <text evidence="2">The sequence shown here is derived from an EMBL/GenBank/DDBJ whole genome shotgun (WGS) entry which is preliminary data.</text>
</comment>
<name>A0A8X6K8M2_TRICU</name>
<organism evidence="2 3">
    <name type="scientific">Trichonephila clavata</name>
    <name type="common">Joro spider</name>
    <name type="synonym">Nephila clavata</name>
    <dbReference type="NCBI Taxonomy" id="2740835"/>
    <lineage>
        <taxon>Eukaryota</taxon>
        <taxon>Metazoa</taxon>
        <taxon>Ecdysozoa</taxon>
        <taxon>Arthropoda</taxon>
        <taxon>Chelicerata</taxon>
        <taxon>Arachnida</taxon>
        <taxon>Araneae</taxon>
        <taxon>Araneomorphae</taxon>
        <taxon>Entelegynae</taxon>
        <taxon>Araneoidea</taxon>
        <taxon>Nephilidae</taxon>
        <taxon>Trichonephila</taxon>
    </lineage>
</organism>
<proteinExistence type="predicted"/>
<dbReference type="OrthoDB" id="6428043at2759"/>
<feature type="compositionally biased region" description="Basic residues" evidence="1">
    <location>
        <begin position="82"/>
        <end position="98"/>
    </location>
</feature>
<evidence type="ECO:0000313" key="2">
    <source>
        <dbReference type="EMBL" id="GFQ66231.1"/>
    </source>
</evidence>
<feature type="region of interest" description="Disordered" evidence="1">
    <location>
        <begin position="20"/>
        <end position="46"/>
    </location>
</feature>
<dbReference type="EMBL" id="BMAO01020276">
    <property type="protein sequence ID" value="GFQ66231.1"/>
    <property type="molecule type" value="Genomic_DNA"/>
</dbReference>
<protein>
    <submittedName>
        <fullName evidence="2">Uncharacterized protein</fullName>
    </submittedName>
</protein>
<reference evidence="2" key="1">
    <citation type="submission" date="2020-07" db="EMBL/GenBank/DDBJ databases">
        <title>Multicomponent nature underlies the extraordinary mechanical properties of spider dragline silk.</title>
        <authorList>
            <person name="Kono N."/>
            <person name="Nakamura H."/>
            <person name="Mori M."/>
            <person name="Yoshida Y."/>
            <person name="Ohtoshi R."/>
            <person name="Malay A.D."/>
            <person name="Moran D.A.P."/>
            <person name="Tomita M."/>
            <person name="Numata K."/>
            <person name="Arakawa K."/>
        </authorList>
    </citation>
    <scope>NUCLEOTIDE SEQUENCE</scope>
</reference>